<gene>
    <name evidence="7" type="ORF">Loak_0925</name>
</gene>
<dbReference type="GO" id="GO:0005737">
    <property type="term" value="C:cytoplasm"/>
    <property type="evidence" value="ECO:0007669"/>
    <property type="project" value="UniProtKB-SubCell"/>
</dbReference>
<evidence type="ECO:0000256" key="4">
    <source>
        <dbReference type="ARBA" id="ARBA00037131"/>
    </source>
</evidence>
<evidence type="ECO:0000256" key="3">
    <source>
        <dbReference type="ARBA" id="ARBA00022490"/>
    </source>
</evidence>
<evidence type="ECO:0000313" key="8">
    <source>
        <dbReference type="Proteomes" id="UP000054858"/>
    </source>
</evidence>
<comment type="function">
    <text evidence="4">Required for resistance to DNA-damaging agents.</text>
</comment>
<dbReference type="Gene3D" id="3.40.50.12370">
    <property type="match status" value="1"/>
</dbReference>
<dbReference type="EMBL" id="LNYP01000019">
    <property type="protein sequence ID" value="KTD39499.1"/>
    <property type="molecule type" value="Genomic_DNA"/>
</dbReference>
<dbReference type="RefSeq" id="WP_025385583.1">
    <property type="nucleotide sequence ID" value="NZ_LCUA01000032.1"/>
</dbReference>
<evidence type="ECO:0000313" key="7">
    <source>
        <dbReference type="EMBL" id="KTD39499.1"/>
    </source>
</evidence>
<dbReference type="PANTHER" id="PTHR47892">
    <property type="entry name" value="UNIVERSAL STRESS PROTEIN E"/>
    <property type="match status" value="1"/>
</dbReference>
<dbReference type="InterPro" id="IPR006016">
    <property type="entry name" value="UspA"/>
</dbReference>
<dbReference type="PANTHER" id="PTHR47892:SF1">
    <property type="entry name" value="UNIVERSAL STRESS PROTEIN E"/>
    <property type="match status" value="1"/>
</dbReference>
<protein>
    <recommendedName>
        <fullName evidence="6">UspA domain-containing protein</fullName>
    </recommendedName>
</protein>
<comment type="subcellular location">
    <subcellularLocation>
        <location evidence="1">Cytoplasm</location>
    </subcellularLocation>
</comment>
<evidence type="ECO:0000256" key="5">
    <source>
        <dbReference type="SAM" id="Coils"/>
    </source>
</evidence>
<reference evidence="7 8" key="1">
    <citation type="submission" date="2015-11" db="EMBL/GenBank/DDBJ databases">
        <title>Genomic analysis of 38 Legionella species identifies large and diverse effector repertoires.</title>
        <authorList>
            <person name="Burstein D."/>
            <person name="Amaro F."/>
            <person name="Zusman T."/>
            <person name="Lifshitz Z."/>
            <person name="Cohen O."/>
            <person name="Gilbert J.A."/>
            <person name="Pupko T."/>
            <person name="Shuman H.A."/>
            <person name="Segal G."/>
        </authorList>
    </citation>
    <scope>NUCLEOTIDE SEQUENCE [LARGE SCALE GENOMIC DNA]</scope>
    <source>
        <strain evidence="7 8">Oak Ridge-10</strain>
    </source>
</reference>
<proteinExistence type="inferred from homology"/>
<organism evidence="7 8">
    <name type="scientific">Legionella oakridgensis</name>
    <dbReference type="NCBI Taxonomy" id="29423"/>
    <lineage>
        <taxon>Bacteria</taxon>
        <taxon>Pseudomonadati</taxon>
        <taxon>Pseudomonadota</taxon>
        <taxon>Gammaproteobacteria</taxon>
        <taxon>Legionellales</taxon>
        <taxon>Legionellaceae</taxon>
        <taxon>Legionella</taxon>
    </lineage>
</organism>
<comment type="similarity">
    <text evidence="2">Belongs to the universal stress protein A family.</text>
</comment>
<dbReference type="Pfam" id="PF00582">
    <property type="entry name" value="Usp"/>
    <property type="match status" value="1"/>
</dbReference>
<evidence type="ECO:0000259" key="6">
    <source>
        <dbReference type="Pfam" id="PF00582"/>
    </source>
</evidence>
<accession>A0A0W0X4G3</accession>
<dbReference type="SUPFAM" id="SSF52402">
    <property type="entry name" value="Adenine nucleotide alpha hydrolases-like"/>
    <property type="match status" value="2"/>
</dbReference>
<keyword evidence="3" id="KW-0963">Cytoplasm</keyword>
<dbReference type="Proteomes" id="UP000054858">
    <property type="component" value="Unassembled WGS sequence"/>
</dbReference>
<dbReference type="PATRIC" id="fig|29423.5.peg.972"/>
<feature type="coiled-coil region" evidence="5">
    <location>
        <begin position="205"/>
        <end position="237"/>
    </location>
</feature>
<keyword evidence="5" id="KW-0175">Coiled coil</keyword>
<evidence type="ECO:0000256" key="2">
    <source>
        <dbReference type="ARBA" id="ARBA00008791"/>
    </source>
</evidence>
<sequence length="308" mass="34572">MRRFHNILFVSHGIGNEEDTLRQALKLSYDNKASLSILIVCPPVPQPLKEYEASYEASLLDNMQKAVKAAQLALGIRTLPIKITLECDVAPDVRIIRHVLQHAHDLLIKATELNENSKGFRALDMELLRKCPCALFLSRPLKHAQQKAYVAVAIDPKDDDPAGTSLSLTLLEIAHSLAKNGSGYLDVVSCWHFPFEEYFRENIWIKTSENELKQMIADEEKLNMEALQALMKATKLNDEDYQLYHLKGRPEQQIPTFIEEQVIDILVMGTVARTGITGFIIGNTAENILQKIDCSLLALKPPGFVSPV</sequence>
<comment type="caution">
    <text evidence="7">The sequence shown here is derived from an EMBL/GenBank/DDBJ whole genome shotgun (WGS) entry which is preliminary data.</text>
</comment>
<feature type="domain" description="UspA" evidence="6">
    <location>
        <begin position="163"/>
        <end position="299"/>
    </location>
</feature>
<dbReference type="AlphaFoldDB" id="A0A0W0X4G3"/>
<evidence type="ECO:0000256" key="1">
    <source>
        <dbReference type="ARBA" id="ARBA00004496"/>
    </source>
</evidence>
<name>A0A0W0X4G3_9GAMM</name>